<dbReference type="AlphaFoldDB" id="A0A4W3H556"/>
<reference evidence="6" key="5">
    <citation type="submission" date="2025-09" db="UniProtKB">
        <authorList>
            <consortium name="Ensembl"/>
        </authorList>
    </citation>
    <scope>IDENTIFICATION</scope>
</reference>
<dbReference type="GeneTree" id="ENSGT00940000158423"/>
<proteinExistence type="inferred from homology"/>
<dbReference type="PANTHER" id="PTHR23220">
    <property type="entry name" value="INTEGRIN ALPHA"/>
    <property type="match status" value="1"/>
</dbReference>
<dbReference type="InterPro" id="IPR013517">
    <property type="entry name" value="FG-GAP"/>
</dbReference>
<keyword evidence="5" id="KW-0675">Receptor</keyword>
<reference evidence="7" key="1">
    <citation type="journal article" date="2006" name="Science">
        <title>Ancient noncoding elements conserved in the human genome.</title>
        <authorList>
            <person name="Venkatesh B."/>
            <person name="Kirkness E.F."/>
            <person name="Loh Y.H."/>
            <person name="Halpern A.L."/>
            <person name="Lee A.P."/>
            <person name="Johnson J."/>
            <person name="Dandona N."/>
            <person name="Viswanathan L.D."/>
            <person name="Tay A."/>
            <person name="Venter J.C."/>
            <person name="Strausberg R.L."/>
            <person name="Brenner S."/>
        </authorList>
    </citation>
    <scope>NUCLEOTIDE SEQUENCE [LARGE SCALE GENOMIC DNA]</scope>
</reference>
<dbReference type="PROSITE" id="PS51470">
    <property type="entry name" value="FG_GAP"/>
    <property type="match status" value="2"/>
</dbReference>
<evidence type="ECO:0000256" key="2">
    <source>
        <dbReference type="ARBA" id="ARBA00022737"/>
    </source>
</evidence>
<dbReference type="SMART" id="SM00191">
    <property type="entry name" value="Int_alpha"/>
    <property type="match status" value="1"/>
</dbReference>
<comment type="similarity">
    <text evidence="5">Belongs to the integrin alpha chain family.</text>
</comment>
<dbReference type="Pfam" id="PF01839">
    <property type="entry name" value="FG-GAP"/>
    <property type="match status" value="1"/>
</dbReference>
<evidence type="ECO:0000313" key="7">
    <source>
        <dbReference type="Proteomes" id="UP000314986"/>
    </source>
</evidence>
<dbReference type="InterPro" id="IPR028994">
    <property type="entry name" value="Integrin_alpha_N"/>
</dbReference>
<dbReference type="GO" id="GO:0008305">
    <property type="term" value="C:integrin complex"/>
    <property type="evidence" value="ECO:0007669"/>
    <property type="project" value="InterPro"/>
</dbReference>
<name>A0A4W3H556_CALMI</name>
<keyword evidence="7" id="KW-1185">Reference proteome</keyword>
<evidence type="ECO:0000313" key="6">
    <source>
        <dbReference type="Ensembl" id="ENSCMIP00000010851.1"/>
    </source>
</evidence>
<keyword evidence="5" id="KW-0130">Cell adhesion</keyword>
<dbReference type="Proteomes" id="UP000314986">
    <property type="component" value="Unassembled WGS sequence"/>
</dbReference>
<dbReference type="GO" id="GO:0033627">
    <property type="term" value="P:cell adhesion mediated by integrin"/>
    <property type="evidence" value="ECO:0007669"/>
    <property type="project" value="TreeGrafter"/>
</dbReference>
<dbReference type="Ensembl" id="ENSCMIT00000011128.1">
    <property type="protein sequence ID" value="ENSCMIP00000010851.1"/>
    <property type="gene ID" value="ENSCMIG00000005712.1"/>
</dbReference>
<keyword evidence="1" id="KW-0732">Signal</keyword>
<dbReference type="InterPro" id="IPR013519">
    <property type="entry name" value="Int_alpha_beta-p"/>
</dbReference>
<dbReference type="SUPFAM" id="SSF69318">
    <property type="entry name" value="Integrin alpha N-terminal domain"/>
    <property type="match status" value="1"/>
</dbReference>
<feature type="repeat" description="FG-GAP" evidence="4">
    <location>
        <begin position="45"/>
        <end position="103"/>
    </location>
</feature>
<sequence>MSLFVCLSVSLTISLSVSLFLSVFLSLSQSSPGAILSPQTVLTLTGTLLTGGKPQDARLGFTLAAVPDLNYDTWNDVLVGAPLEDGHRGAVYVYHGDRHTILPVYKQRIAASELDPGLRYFGRSADGQMDLDGDGLLDIAVGALGRAVVIGYV</sequence>
<dbReference type="PANTHER" id="PTHR23220:SF26">
    <property type="entry name" value="INTEGRIN ALPHA-10"/>
    <property type="match status" value="1"/>
</dbReference>
<dbReference type="PRINTS" id="PR01185">
    <property type="entry name" value="INTEGRINA"/>
</dbReference>
<dbReference type="GO" id="GO:0009897">
    <property type="term" value="C:external side of plasma membrane"/>
    <property type="evidence" value="ECO:0007669"/>
    <property type="project" value="TreeGrafter"/>
</dbReference>
<reference evidence="7" key="3">
    <citation type="journal article" date="2014" name="Nature">
        <title>Elephant shark genome provides unique insights into gnathostome evolution.</title>
        <authorList>
            <consortium name="International Elephant Shark Genome Sequencing Consortium"/>
            <person name="Venkatesh B."/>
            <person name="Lee A.P."/>
            <person name="Ravi V."/>
            <person name="Maurya A.K."/>
            <person name="Lian M.M."/>
            <person name="Swann J.B."/>
            <person name="Ohta Y."/>
            <person name="Flajnik M.F."/>
            <person name="Sutoh Y."/>
            <person name="Kasahara M."/>
            <person name="Hoon S."/>
            <person name="Gangu V."/>
            <person name="Roy S.W."/>
            <person name="Irimia M."/>
            <person name="Korzh V."/>
            <person name="Kondrychyn I."/>
            <person name="Lim Z.W."/>
            <person name="Tay B.H."/>
            <person name="Tohari S."/>
            <person name="Kong K.W."/>
            <person name="Ho S."/>
            <person name="Lorente-Galdos B."/>
            <person name="Quilez J."/>
            <person name="Marques-Bonet T."/>
            <person name="Raney B.J."/>
            <person name="Ingham P.W."/>
            <person name="Tay A."/>
            <person name="Hillier L.W."/>
            <person name="Minx P."/>
            <person name="Boehm T."/>
            <person name="Wilson R.K."/>
            <person name="Brenner S."/>
            <person name="Warren W.C."/>
        </authorList>
    </citation>
    <scope>NUCLEOTIDE SEQUENCE [LARGE SCALE GENOMIC DNA]</scope>
</reference>
<evidence type="ECO:0008006" key="8">
    <source>
        <dbReference type="Google" id="ProtNLM"/>
    </source>
</evidence>
<accession>A0A4W3H556</accession>
<evidence type="ECO:0000256" key="1">
    <source>
        <dbReference type="ARBA" id="ARBA00022729"/>
    </source>
</evidence>
<reference evidence="6" key="4">
    <citation type="submission" date="2025-08" db="UniProtKB">
        <authorList>
            <consortium name="Ensembl"/>
        </authorList>
    </citation>
    <scope>IDENTIFICATION</scope>
</reference>
<dbReference type="InParanoid" id="A0A4W3H556"/>
<keyword evidence="5" id="KW-0401">Integrin</keyword>
<dbReference type="Gene3D" id="2.130.10.130">
    <property type="entry name" value="Integrin alpha, N-terminal"/>
    <property type="match status" value="1"/>
</dbReference>
<feature type="repeat" description="FG-GAP" evidence="4">
    <location>
        <begin position="107"/>
        <end position="153"/>
    </location>
</feature>
<evidence type="ECO:0000256" key="4">
    <source>
        <dbReference type="PROSITE-ProRule" id="PRU00803"/>
    </source>
</evidence>
<dbReference type="GO" id="GO:0005178">
    <property type="term" value="F:integrin binding"/>
    <property type="evidence" value="ECO:0007669"/>
    <property type="project" value="TreeGrafter"/>
</dbReference>
<comment type="subcellular location">
    <subcellularLocation>
        <location evidence="5">Membrane</location>
        <topology evidence="5">Single-pass type I membrane protein</topology>
    </subcellularLocation>
</comment>
<dbReference type="InterPro" id="IPR000413">
    <property type="entry name" value="Integrin_alpha"/>
</dbReference>
<dbReference type="GO" id="GO:0007229">
    <property type="term" value="P:integrin-mediated signaling pathway"/>
    <property type="evidence" value="ECO:0007669"/>
    <property type="project" value="UniProtKB-KW"/>
</dbReference>
<evidence type="ECO:0000256" key="3">
    <source>
        <dbReference type="ARBA" id="ARBA00023180"/>
    </source>
</evidence>
<dbReference type="STRING" id="7868.ENSCMIP00000010851"/>
<reference evidence="7" key="2">
    <citation type="journal article" date="2007" name="PLoS Biol.">
        <title>Survey sequencing and comparative analysis of the elephant shark (Callorhinchus milii) genome.</title>
        <authorList>
            <person name="Venkatesh B."/>
            <person name="Kirkness E.F."/>
            <person name="Loh Y.H."/>
            <person name="Halpern A.L."/>
            <person name="Lee A.P."/>
            <person name="Johnson J."/>
            <person name="Dandona N."/>
            <person name="Viswanathan L.D."/>
            <person name="Tay A."/>
            <person name="Venter J.C."/>
            <person name="Strausberg R.L."/>
            <person name="Brenner S."/>
        </authorList>
    </citation>
    <scope>NUCLEOTIDE SEQUENCE [LARGE SCALE GENOMIC DNA]</scope>
</reference>
<organism evidence="6 7">
    <name type="scientific">Callorhinchus milii</name>
    <name type="common">Ghost shark</name>
    <dbReference type="NCBI Taxonomy" id="7868"/>
    <lineage>
        <taxon>Eukaryota</taxon>
        <taxon>Metazoa</taxon>
        <taxon>Chordata</taxon>
        <taxon>Craniata</taxon>
        <taxon>Vertebrata</taxon>
        <taxon>Chondrichthyes</taxon>
        <taxon>Holocephali</taxon>
        <taxon>Chimaeriformes</taxon>
        <taxon>Callorhinchidae</taxon>
        <taxon>Callorhinchus</taxon>
    </lineage>
</organism>
<dbReference type="GO" id="GO:0098609">
    <property type="term" value="P:cell-cell adhesion"/>
    <property type="evidence" value="ECO:0007669"/>
    <property type="project" value="TreeGrafter"/>
</dbReference>
<protein>
    <recommendedName>
        <fullName evidence="8">Integrin alpha-2 domain-containing protein</fullName>
    </recommendedName>
</protein>
<evidence type="ECO:0000256" key="5">
    <source>
        <dbReference type="RuleBase" id="RU003762"/>
    </source>
</evidence>
<keyword evidence="2" id="KW-0677">Repeat</keyword>
<dbReference type="GO" id="GO:0007160">
    <property type="term" value="P:cell-matrix adhesion"/>
    <property type="evidence" value="ECO:0007669"/>
    <property type="project" value="TreeGrafter"/>
</dbReference>
<keyword evidence="3" id="KW-0325">Glycoprotein</keyword>